<dbReference type="Gene3D" id="3.40.50.12370">
    <property type="match status" value="1"/>
</dbReference>
<dbReference type="Pfam" id="PF00582">
    <property type="entry name" value="Usp"/>
    <property type="match status" value="1"/>
</dbReference>
<dbReference type="InterPro" id="IPR006015">
    <property type="entry name" value="Universal_stress_UspA"/>
</dbReference>
<dbReference type="OrthoDB" id="9788959at2"/>
<dbReference type="RefSeq" id="WP_089372776.1">
    <property type="nucleotide sequence ID" value="NZ_BMEP01000005.1"/>
</dbReference>
<dbReference type="Proteomes" id="UP000198379">
    <property type="component" value="Unassembled WGS sequence"/>
</dbReference>
<dbReference type="PRINTS" id="PR01438">
    <property type="entry name" value="UNVRSLSTRESS"/>
</dbReference>
<accession>A0A239BI35</accession>
<name>A0A239BI35_9FLAO</name>
<evidence type="ECO:0000256" key="1">
    <source>
        <dbReference type="ARBA" id="ARBA00008791"/>
    </source>
</evidence>
<dbReference type="EMBL" id="FZNY01000006">
    <property type="protein sequence ID" value="SNS07071.1"/>
    <property type="molecule type" value="Genomic_DNA"/>
</dbReference>
<dbReference type="InterPro" id="IPR006016">
    <property type="entry name" value="UspA"/>
</dbReference>
<proteinExistence type="inferred from homology"/>
<reference evidence="3 4" key="1">
    <citation type="submission" date="2017-06" db="EMBL/GenBank/DDBJ databases">
        <authorList>
            <person name="Kim H.J."/>
            <person name="Triplett B.A."/>
        </authorList>
    </citation>
    <scope>NUCLEOTIDE SEQUENCE [LARGE SCALE GENOMIC DNA]</scope>
    <source>
        <strain evidence="3 4">DSM 25597</strain>
    </source>
</reference>
<organism evidence="3 4">
    <name type="scientific">Dokdonia pacifica</name>
    <dbReference type="NCBI Taxonomy" id="1627892"/>
    <lineage>
        <taxon>Bacteria</taxon>
        <taxon>Pseudomonadati</taxon>
        <taxon>Bacteroidota</taxon>
        <taxon>Flavobacteriia</taxon>
        <taxon>Flavobacteriales</taxon>
        <taxon>Flavobacteriaceae</taxon>
        <taxon>Dokdonia</taxon>
    </lineage>
</organism>
<dbReference type="PANTHER" id="PTHR46268:SF6">
    <property type="entry name" value="UNIVERSAL STRESS PROTEIN UP12"/>
    <property type="match status" value="1"/>
</dbReference>
<comment type="similarity">
    <text evidence="1">Belongs to the universal stress protein A family.</text>
</comment>
<evidence type="ECO:0000259" key="2">
    <source>
        <dbReference type="Pfam" id="PF00582"/>
    </source>
</evidence>
<keyword evidence="4" id="KW-1185">Reference proteome</keyword>
<dbReference type="PANTHER" id="PTHR46268">
    <property type="entry name" value="STRESS RESPONSE PROTEIN NHAX"/>
    <property type="match status" value="1"/>
</dbReference>
<dbReference type="SUPFAM" id="SSF52402">
    <property type="entry name" value="Adenine nucleotide alpha hydrolases-like"/>
    <property type="match status" value="2"/>
</dbReference>
<sequence>MKNIIVPTDFSKNAYNALSYARLLLQDDEVVFTLCHAYEPSPIKLLGKSPHRTGVLYNSYKQTAQEKLQQLLSKINSLNENSKHTYKVQAYGATLEDAIKSIPRDSYDLIIMGSKGATSLQNVLWGSNTYRIVNADIKKPLLIIPEKAMYRRPKKIGFATNFTRNYSKEELQPLIDITKKWNASLRMVEVYYDRILSPKQEKHLKVLEDLLTDIDCNFHVIPHLNTIEVAISIFNSELEIDVLAMINYPKSLLEKLVREPVIKKMVHHTTIPFLVLPSLTD</sequence>
<evidence type="ECO:0000313" key="4">
    <source>
        <dbReference type="Proteomes" id="UP000198379"/>
    </source>
</evidence>
<dbReference type="CDD" id="cd00293">
    <property type="entry name" value="USP-like"/>
    <property type="match status" value="1"/>
</dbReference>
<protein>
    <submittedName>
        <fullName evidence="3">Nucleotide-binding universal stress protein, UspA family</fullName>
    </submittedName>
</protein>
<feature type="domain" description="UspA" evidence="2">
    <location>
        <begin position="1"/>
        <end position="144"/>
    </location>
</feature>
<evidence type="ECO:0000313" key="3">
    <source>
        <dbReference type="EMBL" id="SNS07071.1"/>
    </source>
</evidence>
<dbReference type="AlphaFoldDB" id="A0A239BI35"/>
<gene>
    <name evidence="3" type="ORF">SAMN06265376_106162</name>
</gene>